<organism evidence="2 3">
    <name type="scientific">Flavobacterium circumlabens</name>
    <dbReference type="NCBI Taxonomy" id="2133765"/>
    <lineage>
        <taxon>Bacteria</taxon>
        <taxon>Pseudomonadati</taxon>
        <taxon>Bacteroidota</taxon>
        <taxon>Flavobacteriia</taxon>
        <taxon>Flavobacteriales</taxon>
        <taxon>Flavobacteriaceae</taxon>
        <taxon>Flavobacterium</taxon>
    </lineage>
</organism>
<accession>A0A4Y7U4R8</accession>
<feature type="compositionally biased region" description="Basic and acidic residues" evidence="1">
    <location>
        <begin position="41"/>
        <end position="59"/>
    </location>
</feature>
<evidence type="ECO:0000313" key="3">
    <source>
        <dbReference type="Proteomes" id="UP000298340"/>
    </source>
</evidence>
<evidence type="ECO:0000256" key="1">
    <source>
        <dbReference type="SAM" id="MobiDB-lite"/>
    </source>
</evidence>
<comment type="caution">
    <text evidence="2">The sequence shown here is derived from an EMBL/GenBank/DDBJ whole genome shotgun (WGS) entry which is preliminary data.</text>
</comment>
<feature type="region of interest" description="Disordered" evidence="1">
    <location>
        <begin position="37"/>
        <end position="61"/>
    </location>
</feature>
<protein>
    <submittedName>
        <fullName evidence="2">Uncharacterized protein</fullName>
    </submittedName>
</protein>
<sequence>MALETITIPLETYKCLRGHLEKANEIFNSLGMAEGLASESKPLKPDPKQTRSQKIEKYKNLIGSGQRVKKPEYLKK</sequence>
<dbReference type="EMBL" id="QWDN01000917">
    <property type="protein sequence ID" value="TEB40782.1"/>
    <property type="molecule type" value="Genomic_DNA"/>
</dbReference>
<name>A0A4Y7U4R8_9FLAO</name>
<evidence type="ECO:0000313" key="2">
    <source>
        <dbReference type="EMBL" id="TEB40782.1"/>
    </source>
</evidence>
<reference evidence="2 3" key="1">
    <citation type="journal article" date="2018" name="Syst. Appl. Microbiol.">
        <title>Flavobacterium circumlabens sp. nov. and Flavobacterium cupreum sp. nov., two psychrotrophic species isolated from Antarctic environmental samples.</title>
        <authorList>
            <person name="Kralova S."/>
            <person name="Busse H.J."/>
            <person name="Svec P."/>
            <person name="Maslanova I."/>
            <person name="Stankova E."/>
            <person name="Bartak M."/>
            <person name="Sedlacek I."/>
        </authorList>
    </citation>
    <scope>NUCLEOTIDE SEQUENCE [LARGE SCALE GENOMIC DNA]</scope>
    <source>
        <strain evidence="2 3">CCM 8828</strain>
    </source>
</reference>
<gene>
    <name evidence="2" type="ORF">D0809_28860</name>
</gene>
<proteinExistence type="predicted"/>
<dbReference type="Proteomes" id="UP000298340">
    <property type="component" value="Unassembled WGS sequence"/>
</dbReference>
<dbReference type="AlphaFoldDB" id="A0A4Y7U4R8"/>